<dbReference type="GO" id="GO:0004673">
    <property type="term" value="F:protein histidine kinase activity"/>
    <property type="evidence" value="ECO:0007669"/>
    <property type="project" value="UniProtKB-EC"/>
</dbReference>
<keyword evidence="1" id="KW-1133">Transmembrane helix</keyword>
<dbReference type="EMBL" id="JBHLZF010000001">
    <property type="protein sequence ID" value="MFB9897204.1"/>
    <property type="molecule type" value="Genomic_DNA"/>
</dbReference>
<proteinExistence type="predicted"/>
<dbReference type="InterPro" id="IPR036890">
    <property type="entry name" value="HATPase_C_sf"/>
</dbReference>
<feature type="domain" description="Signal transduction histidine kinase internal region" evidence="2">
    <location>
        <begin position="159"/>
        <end position="236"/>
    </location>
</feature>
<keyword evidence="4" id="KW-1185">Reference proteome</keyword>
<comment type="caution">
    <text evidence="3">The sequence shown here is derived from an EMBL/GenBank/DDBJ whole genome shotgun (WGS) entry which is preliminary data.</text>
</comment>
<name>A0ABV5ZKU9_9BACT</name>
<keyword evidence="3" id="KW-0418">Kinase</keyword>
<evidence type="ECO:0000313" key="4">
    <source>
        <dbReference type="Proteomes" id="UP001589688"/>
    </source>
</evidence>
<feature type="transmembrane region" description="Helical" evidence="1">
    <location>
        <begin position="70"/>
        <end position="92"/>
    </location>
</feature>
<organism evidence="3 4">
    <name type="scientific">Hallella seregens ATCC 51272</name>
    <dbReference type="NCBI Taxonomy" id="1336250"/>
    <lineage>
        <taxon>Bacteria</taxon>
        <taxon>Pseudomonadati</taxon>
        <taxon>Bacteroidota</taxon>
        <taxon>Bacteroidia</taxon>
        <taxon>Bacteroidales</taxon>
        <taxon>Prevotellaceae</taxon>
        <taxon>Hallella</taxon>
    </lineage>
</organism>
<keyword evidence="1" id="KW-0812">Transmembrane</keyword>
<keyword evidence="1" id="KW-0472">Membrane</keyword>
<evidence type="ECO:0000259" key="2">
    <source>
        <dbReference type="Pfam" id="PF06580"/>
    </source>
</evidence>
<dbReference type="Pfam" id="PF06580">
    <property type="entry name" value="His_kinase"/>
    <property type="match status" value="1"/>
</dbReference>
<evidence type="ECO:0000256" key="1">
    <source>
        <dbReference type="SAM" id="Phobius"/>
    </source>
</evidence>
<accession>A0ABV5ZKU9</accession>
<feature type="transmembrane region" description="Helical" evidence="1">
    <location>
        <begin position="9"/>
        <end position="27"/>
    </location>
</feature>
<dbReference type="SUPFAM" id="SSF55874">
    <property type="entry name" value="ATPase domain of HSP90 chaperone/DNA topoisomerase II/histidine kinase"/>
    <property type="match status" value="1"/>
</dbReference>
<feature type="transmembrane region" description="Helical" evidence="1">
    <location>
        <begin position="39"/>
        <end position="58"/>
    </location>
</feature>
<dbReference type="InterPro" id="IPR010559">
    <property type="entry name" value="Sig_transdc_His_kin_internal"/>
</dbReference>
<dbReference type="Gene3D" id="3.30.565.10">
    <property type="entry name" value="Histidine kinase-like ATPase, C-terminal domain"/>
    <property type="match status" value="1"/>
</dbReference>
<dbReference type="PANTHER" id="PTHR34220:SF7">
    <property type="entry name" value="SENSOR HISTIDINE KINASE YPDA"/>
    <property type="match status" value="1"/>
</dbReference>
<evidence type="ECO:0000313" key="3">
    <source>
        <dbReference type="EMBL" id="MFB9897204.1"/>
    </source>
</evidence>
<feature type="transmembrane region" description="Helical" evidence="1">
    <location>
        <begin position="112"/>
        <end position="133"/>
    </location>
</feature>
<dbReference type="InterPro" id="IPR050640">
    <property type="entry name" value="Bact_2-comp_sensor_kinase"/>
</dbReference>
<protein>
    <submittedName>
        <fullName evidence="3">Sensor histidine kinase</fullName>
        <ecNumber evidence="3">2.7.13.3</ecNumber>
    </submittedName>
</protein>
<dbReference type="Proteomes" id="UP001589688">
    <property type="component" value="Unassembled WGS sequence"/>
</dbReference>
<gene>
    <name evidence="3" type="ORF">ACFFK8_05120</name>
</gene>
<dbReference type="RefSeq" id="WP_027951632.1">
    <property type="nucleotide sequence ID" value="NZ_JADU01000006.1"/>
</dbReference>
<dbReference type="EC" id="2.7.13.3" evidence="3"/>
<dbReference type="PANTHER" id="PTHR34220">
    <property type="entry name" value="SENSOR HISTIDINE KINASE YPDA"/>
    <property type="match status" value="1"/>
</dbReference>
<reference evidence="3 4" key="1">
    <citation type="submission" date="2024-09" db="EMBL/GenBank/DDBJ databases">
        <authorList>
            <person name="Sun Q."/>
            <person name="Mori K."/>
        </authorList>
    </citation>
    <scope>NUCLEOTIDE SEQUENCE [LARGE SCALE GENOMIC DNA]</scope>
    <source>
        <strain evidence="3 4">ATCC 51272</strain>
    </source>
</reference>
<keyword evidence="3" id="KW-0808">Transferase</keyword>
<sequence>MSATVKPNWTRFGIAMWLMIFLSPLLYTDTTDHNWRSYLRYLIVPSLMLSTYLFNYYVLIPKLYFHNRRVAFFAVNIVMVCALVYGIHLWNAAPGWDSAAAPLSGPDGRRRYNLPLLMMFKNAFMLFASWGAATAVRMTERWRTAEVQRRMAEKARIEAELKVLRAEIHPHFLLNTLNNIYALIAFDKDKAQSAVESLGNMLRHVLYDNQRPRVGIHSEIEFINDYINLMRLRLRSNVRVTTSYELPPDCKLTVAPNVGIALVENAFKHGVSASEPSFVSIRIYMEGDDYVLCVANSNYPKPASNRSGHGVGLSYIRRRLDLEYGGGYRWTYGPVHDNKEYQSKITLYDIELYRHRR</sequence>